<keyword evidence="1" id="KW-0812">Transmembrane</keyword>
<dbReference type="AlphaFoldDB" id="A0A1F6VE82"/>
<feature type="transmembrane region" description="Helical" evidence="1">
    <location>
        <begin position="73"/>
        <end position="93"/>
    </location>
</feature>
<evidence type="ECO:0000313" key="2">
    <source>
        <dbReference type="EMBL" id="OGI67930.1"/>
    </source>
</evidence>
<evidence type="ECO:0000313" key="3">
    <source>
        <dbReference type="Proteomes" id="UP000178235"/>
    </source>
</evidence>
<comment type="caution">
    <text evidence="2">The sequence shown here is derived from an EMBL/GenBank/DDBJ whole genome shotgun (WGS) entry which is preliminary data.</text>
</comment>
<gene>
    <name evidence="2" type="ORF">A2738_03730</name>
</gene>
<accession>A0A1F6VE82</accession>
<sequence length="649" mass="71191">MPQNDRDKLNRIEELKSKLFSKSYQTKIEHKDRFTHFEKKDVPDAWGKSPKFDLAPSYSSEKFFMKTSVFKNFFIFSLVFFALTLLYASYVFFGGSNTVSNDNIDISIVGNNFTAGGEELSLVVGITNKNSSALDLVDLVVEYPKSSRLGSTAPPSGTERFRESLGTIPAGVVRNENIKLILFGEQGTERQIKISLEYRVEGSNAIFVKEKFYEVTISSTPLNILVDAPKVISPNQDITLNIKTTLNATNPASKILLKIDYPLGFQFKSSVPVPSLGNNIWNLGDLAPGAERNVVVTGQMIDVFDGEEKIFHISSGSQSGGDKSLIDVVFNSLAYSVGIQKPFIEAKLYVNGVYQREYATTAKNPVRGEIKWTNNLDTKVNDLEIRAKISGNSFDRETIDSDQGFYDSAIDTIIWDKNSESELSEVNPGDSGSVNFSVSPRLLFSATGGIISDPSININISISGKQMTTGYTTVDLNNSDSSVIRIISDVGFATKALYYSGIFTNTGPVPPQVGKETTYTVVWSLSNTSNSISKGIVRSSLPSWMKFTNKISPESEDVTYNPSTREIVWNIGRIPRGTGIATVDKSVSFQVAFTPSLSQVRTTPVIVNEAVLTGHDDFANVDVRVSKSSIRTQLENDPSFPPGGGTVVE</sequence>
<evidence type="ECO:0008006" key="4">
    <source>
        <dbReference type="Google" id="ProtNLM"/>
    </source>
</evidence>
<keyword evidence="1" id="KW-1133">Transmembrane helix</keyword>
<keyword evidence="1" id="KW-0472">Membrane</keyword>
<dbReference type="Proteomes" id="UP000178235">
    <property type="component" value="Unassembled WGS sequence"/>
</dbReference>
<evidence type="ECO:0000256" key="1">
    <source>
        <dbReference type="SAM" id="Phobius"/>
    </source>
</evidence>
<organism evidence="2 3">
    <name type="scientific">Candidatus Nomurabacteria bacterium RIFCSPHIGHO2_01_FULL_42_15</name>
    <dbReference type="NCBI Taxonomy" id="1801742"/>
    <lineage>
        <taxon>Bacteria</taxon>
        <taxon>Candidatus Nomuraibacteriota</taxon>
    </lineage>
</organism>
<protein>
    <recommendedName>
        <fullName evidence="4">DUF11 domain-containing protein</fullName>
    </recommendedName>
</protein>
<proteinExistence type="predicted"/>
<dbReference type="EMBL" id="MFTS01000007">
    <property type="protein sequence ID" value="OGI67930.1"/>
    <property type="molecule type" value="Genomic_DNA"/>
</dbReference>
<reference evidence="2 3" key="1">
    <citation type="journal article" date="2016" name="Nat. Commun.">
        <title>Thousands of microbial genomes shed light on interconnected biogeochemical processes in an aquifer system.</title>
        <authorList>
            <person name="Anantharaman K."/>
            <person name="Brown C.T."/>
            <person name="Hug L.A."/>
            <person name="Sharon I."/>
            <person name="Castelle C.J."/>
            <person name="Probst A.J."/>
            <person name="Thomas B.C."/>
            <person name="Singh A."/>
            <person name="Wilkins M.J."/>
            <person name="Karaoz U."/>
            <person name="Brodie E.L."/>
            <person name="Williams K.H."/>
            <person name="Hubbard S.S."/>
            <person name="Banfield J.F."/>
        </authorList>
    </citation>
    <scope>NUCLEOTIDE SEQUENCE [LARGE SCALE GENOMIC DNA]</scope>
</reference>
<name>A0A1F6VE82_9BACT</name>